<evidence type="ECO:0000313" key="1">
    <source>
        <dbReference type="EMBL" id="KAJ8132339.1"/>
    </source>
</evidence>
<sequence length="1033" mass="115637">MSGIRHIPLEKTSWKVLLEDSTSLDPNTTDDIFLIHEFLGAKYRSYQHDLEDWVRGVVRSADNPTNAFVFCFDGLSIRKEGRDALEVGALTLRTMLSTTNQLELSRNKNTNTPDLESSEAALIEPEPRPNLGLQIHRKTVYLIACSDLGSYLVKDILAHPISRTILSLYERIQVIFVHVSKEEGPDHSGLRYWNARQTPFNANYSKRYSDIPQELQTHLTKIDQNFNFVAGTHNSADGNQSPSTIKVLQMTHWTLSELDWSRNLPQAINEVHTIQGLSERSTPRLTPADVLDTSKPPMHSTRVWVDRRLSPVSPTMSLDGRNELIKPPSAADPPGGTSPTESTQAGDITASDNPIQSACEEANYLLQVGDLQNARLLYKQILAHPSLKTRVLEKIDIRTQIAAVELYLGSYEASKQCFLSIKQELDEMEAAYDHKSRARLQYLCREWLASCRLLAGQWGEAIIEMNSLLNENPDRLHIRLHRDLALAYAYLGQYNEARGHLELAQTRAEKRYGSGRKPTNEAQTMEASIKVAMATIYMLAGNYPEALAASSIALDLMKKATGAKHFKTLAVATLKAWCLAYNGQYTEAETLCLATHKIMAETCGHSRPRTLDAMSCLVYTLKCQGRFAEAVATGKLLDKLSANWVMEDGVMYPQAINSKFLLATALLANGQYMKSKREIDTVVSQAEQVMGTNHPETLRYKSEQARIIFFLGNASKARELAILIFQQQEELYPKFQEINNPYQKNPFHSEHALNQPPGVPHPFLVSTAELMANIVVREHLLESDAVAGMLTILRESYSKMGTQNKVLTSSIDISLATLQRAGASSTDEFLRAAQLFKSAYESRKSYMGKDHLDTLCVLREFILTQCIGLSSGPDPDVKAIEERMEDSLIIMEKLQARLGPFHPETLRSQLWYLTMGMVLNNSGGGKWNEIRREIVKSLSSPQVMNERLVESLAMKRQLVGVFIEAGQPQKIIGLVDDTISKIDEAEAGEVDELLKQPLSDLRMEFLELRQMIHDSDAGVDVGTMALGKQVAIE</sequence>
<comment type="caution">
    <text evidence="1">The sequence shown here is derived from an EMBL/GenBank/DDBJ whole genome shotgun (WGS) entry which is preliminary data.</text>
</comment>
<accession>A0ACC2JYF2</accession>
<dbReference type="Proteomes" id="UP001153332">
    <property type="component" value="Unassembled WGS sequence"/>
</dbReference>
<dbReference type="EMBL" id="JAPUUL010000145">
    <property type="protein sequence ID" value="KAJ8132339.1"/>
    <property type="molecule type" value="Genomic_DNA"/>
</dbReference>
<protein>
    <submittedName>
        <fullName evidence="1">Uncharacterized protein</fullName>
    </submittedName>
</protein>
<name>A0ACC2JYF2_9PEZI</name>
<gene>
    <name evidence="1" type="ORF">O1611_g1283</name>
</gene>
<reference evidence="1" key="1">
    <citation type="submission" date="2022-12" db="EMBL/GenBank/DDBJ databases">
        <title>Genome Sequence of Lasiodiplodia mahajangana.</title>
        <authorList>
            <person name="Buettner E."/>
        </authorList>
    </citation>
    <scope>NUCLEOTIDE SEQUENCE</scope>
    <source>
        <strain evidence="1">VT137</strain>
    </source>
</reference>
<organism evidence="1 2">
    <name type="scientific">Lasiodiplodia mahajangana</name>
    <dbReference type="NCBI Taxonomy" id="1108764"/>
    <lineage>
        <taxon>Eukaryota</taxon>
        <taxon>Fungi</taxon>
        <taxon>Dikarya</taxon>
        <taxon>Ascomycota</taxon>
        <taxon>Pezizomycotina</taxon>
        <taxon>Dothideomycetes</taxon>
        <taxon>Dothideomycetes incertae sedis</taxon>
        <taxon>Botryosphaeriales</taxon>
        <taxon>Botryosphaeriaceae</taxon>
        <taxon>Lasiodiplodia</taxon>
    </lineage>
</organism>
<proteinExistence type="predicted"/>
<keyword evidence="2" id="KW-1185">Reference proteome</keyword>
<evidence type="ECO:0000313" key="2">
    <source>
        <dbReference type="Proteomes" id="UP001153332"/>
    </source>
</evidence>